<dbReference type="EMBL" id="LO018304">
    <property type="protein sequence ID" value="CUM61253.1"/>
    <property type="molecule type" value="Genomic_DNA"/>
</dbReference>
<evidence type="ECO:0000313" key="1">
    <source>
        <dbReference type="EMBL" id="CAD5940057.1"/>
    </source>
</evidence>
<dbReference type="GeneID" id="77287308"/>
<dbReference type="RefSeq" id="WP_042152613.1">
    <property type="nucleotide sequence ID" value="NZ_JBIIEP010000005.1"/>
</dbReference>
<protein>
    <submittedName>
        <fullName evidence="2">Uncharacterized protein</fullName>
    </submittedName>
</protein>
<dbReference type="EMBL" id="LR882963">
    <property type="protein sequence ID" value="CAD5940057.1"/>
    <property type="molecule type" value="Genomic_DNA"/>
</dbReference>
<proteinExistence type="predicted"/>
<organism evidence="2">
    <name type="scientific">Planktothrix agardhii</name>
    <name type="common">Oscillatoria agardhii</name>
    <dbReference type="NCBI Taxonomy" id="1160"/>
    <lineage>
        <taxon>Bacteria</taxon>
        <taxon>Bacillati</taxon>
        <taxon>Cyanobacteriota</taxon>
        <taxon>Cyanophyceae</taxon>
        <taxon>Oscillatoriophycideae</taxon>
        <taxon>Oscillatoriales</taxon>
        <taxon>Microcoleaceae</taxon>
        <taxon>Planktothrix</taxon>
    </lineage>
</organism>
<reference evidence="2" key="1">
    <citation type="submission" date="2015-09" db="EMBL/GenBank/DDBJ databases">
        <authorList>
            <person name="Jackson K.R."/>
            <person name="Lunt B.L."/>
            <person name="Fisher J.N.B."/>
            <person name="Gardner A.V."/>
            <person name="Bailey M.E."/>
            <person name="Deus L.M."/>
            <person name="Earl A.S."/>
            <person name="Gibby P.D."/>
            <person name="Hartmann K.A."/>
            <person name="Liu J.E."/>
            <person name="Manci A.M."/>
            <person name="Nielsen D.A."/>
            <person name="Solomon M.B."/>
            <person name="Breakwell D.P."/>
            <person name="Burnett S.H."/>
            <person name="Grose J.H."/>
        </authorList>
    </citation>
    <scope>NUCLEOTIDE SEQUENCE</scope>
    <source>
        <strain evidence="2">7805</strain>
    </source>
</reference>
<reference evidence="1" key="2">
    <citation type="submission" date="2020-09" db="EMBL/GenBank/DDBJ databases">
        <authorList>
            <person name="Blom J."/>
        </authorList>
    </citation>
    <scope>NUCLEOTIDE SEQUENCE</scope>
    <source>
        <strain evidence="1">No.66</strain>
    </source>
</reference>
<dbReference type="AlphaFoldDB" id="A0A1J1JJL4"/>
<evidence type="ECO:0000313" key="2">
    <source>
        <dbReference type="EMBL" id="CUM61253.1"/>
    </source>
</evidence>
<dbReference type="Proteomes" id="UP001153761">
    <property type="component" value="Chromosome"/>
</dbReference>
<name>A0A1J1JJL4_PLAAG</name>
<gene>
    <name evidence="1" type="ORF">PANO66_01919</name>
    <name evidence="2" type="ORF">PLAM_3287</name>
</gene>
<accession>A0A1J1JJL4</accession>
<sequence>MNCKFIYLLEYPKPGTDDRERRPSSGEFGPDEFTKLFQEAIDTVDLIFREGVDWRAFIYSF</sequence>